<name>A0A0S7EF11_9FLAO</name>
<proteinExistence type="predicted"/>
<dbReference type="KEGG" id="mod:AS202_05920"/>
<reference evidence="1 2" key="1">
    <citation type="journal article" date="2016" name="J. Zhejiang Univ. Sci. B">
        <title>Antibiotic resistance mechanisms of Myroides sp.</title>
        <authorList>
            <person name="Hu S."/>
            <person name="Yuan S."/>
            <person name="Qu H."/>
            <person name="Jiang T."/>
            <person name="Zhou Y."/>
            <person name="Wang M."/>
            <person name="Ming D."/>
        </authorList>
    </citation>
    <scope>NUCLEOTIDE SEQUENCE [LARGE SCALE GENOMIC DNA]</scope>
    <source>
        <strain evidence="1 2">PR63039</strain>
    </source>
</reference>
<dbReference type="Proteomes" id="UP000069030">
    <property type="component" value="Chromosome"/>
</dbReference>
<evidence type="ECO:0000313" key="1">
    <source>
        <dbReference type="EMBL" id="ALU25697.1"/>
    </source>
</evidence>
<dbReference type="RefSeq" id="WP_006257839.1">
    <property type="nucleotide sequence ID" value="NZ_BCMQ01000002.1"/>
</dbReference>
<dbReference type="EMBL" id="CP013690">
    <property type="protein sequence ID" value="ALU25697.1"/>
    <property type="molecule type" value="Genomic_DNA"/>
</dbReference>
<dbReference type="eggNOG" id="ENOG5033BYD">
    <property type="taxonomic scope" value="Bacteria"/>
</dbReference>
<evidence type="ECO:0000313" key="2">
    <source>
        <dbReference type="Proteomes" id="UP000069030"/>
    </source>
</evidence>
<sequence length="132" mass="14887">MDKETVSLSLKLFGVLAVIFAIHFALFTYTDFGQSFVELGYSLAGFYGFEFIFSIGMLFAMQGIKTSMPNSLGYVFLGFITVRLLASYLFVREGLDSENVDELFKYNFLLVVLIYLGGDAFIAYRILNKKVS</sequence>
<protein>
    <submittedName>
        <fullName evidence="1">Uncharacterized protein</fullName>
    </submittedName>
</protein>
<organism evidence="1 2">
    <name type="scientific">Myroides odoratimimus</name>
    <dbReference type="NCBI Taxonomy" id="76832"/>
    <lineage>
        <taxon>Bacteria</taxon>
        <taxon>Pseudomonadati</taxon>
        <taxon>Bacteroidota</taxon>
        <taxon>Flavobacteriia</taxon>
        <taxon>Flavobacteriales</taxon>
        <taxon>Flavobacteriaceae</taxon>
        <taxon>Myroides</taxon>
    </lineage>
</organism>
<gene>
    <name evidence="1" type="ORF">AS202_05920</name>
</gene>
<dbReference type="AlphaFoldDB" id="A0A0S7EF11"/>
<accession>A0A0S7EF11</accession>